<organism evidence="1 2">
    <name type="scientific">Portunus trituberculatus</name>
    <name type="common">Swimming crab</name>
    <name type="synonym">Neptunus trituberculatus</name>
    <dbReference type="NCBI Taxonomy" id="210409"/>
    <lineage>
        <taxon>Eukaryota</taxon>
        <taxon>Metazoa</taxon>
        <taxon>Ecdysozoa</taxon>
        <taxon>Arthropoda</taxon>
        <taxon>Crustacea</taxon>
        <taxon>Multicrustacea</taxon>
        <taxon>Malacostraca</taxon>
        <taxon>Eumalacostraca</taxon>
        <taxon>Eucarida</taxon>
        <taxon>Decapoda</taxon>
        <taxon>Pleocyemata</taxon>
        <taxon>Brachyura</taxon>
        <taxon>Eubrachyura</taxon>
        <taxon>Portunoidea</taxon>
        <taxon>Portunidae</taxon>
        <taxon>Portuninae</taxon>
        <taxon>Portunus</taxon>
    </lineage>
</organism>
<sequence>MIGGGSGFIVKTRSSNDDSSSSLYFVDSSIHWSIFLVINILGQLPFSSHNFLYGHLRSHFHLNWSPASFTVSSQSNHFLYLLVKFLCAILYSFDNSLGHFAFLTSSREFICIFLFPHPINYEAFFLSTASRTKSSFSLITSITVTFVFS</sequence>
<dbReference type="Proteomes" id="UP000324222">
    <property type="component" value="Unassembled WGS sequence"/>
</dbReference>
<proteinExistence type="predicted"/>
<dbReference type="AlphaFoldDB" id="A0A5B7FR26"/>
<name>A0A5B7FR26_PORTR</name>
<evidence type="ECO:0000313" key="2">
    <source>
        <dbReference type="Proteomes" id="UP000324222"/>
    </source>
</evidence>
<accession>A0A5B7FR26</accession>
<evidence type="ECO:0000313" key="1">
    <source>
        <dbReference type="EMBL" id="MPC49931.1"/>
    </source>
</evidence>
<reference evidence="1 2" key="1">
    <citation type="submission" date="2019-05" db="EMBL/GenBank/DDBJ databases">
        <title>Another draft genome of Portunus trituberculatus and its Hox gene families provides insights of decapod evolution.</title>
        <authorList>
            <person name="Jeong J.-H."/>
            <person name="Song I."/>
            <person name="Kim S."/>
            <person name="Choi T."/>
            <person name="Kim D."/>
            <person name="Ryu S."/>
            <person name="Kim W."/>
        </authorList>
    </citation>
    <scope>NUCLEOTIDE SEQUENCE [LARGE SCALE GENOMIC DNA]</scope>
    <source>
        <tissue evidence="1">Muscle</tissue>
    </source>
</reference>
<gene>
    <name evidence="1" type="ORF">E2C01_043746</name>
</gene>
<keyword evidence="2" id="KW-1185">Reference proteome</keyword>
<dbReference type="EMBL" id="VSRR010009188">
    <property type="protein sequence ID" value="MPC49931.1"/>
    <property type="molecule type" value="Genomic_DNA"/>
</dbReference>
<protein>
    <submittedName>
        <fullName evidence="1">Uncharacterized protein</fullName>
    </submittedName>
</protein>
<comment type="caution">
    <text evidence="1">The sequence shown here is derived from an EMBL/GenBank/DDBJ whole genome shotgun (WGS) entry which is preliminary data.</text>
</comment>